<sequence length="135" mass="15594">MCSNLGDLFGCIKPQTEAESETVPETLDSMGNSHRRSMQVDDMVGYDLAEQMHQEMLREREQQQQQQQQRLSFGNLSKRLLRAPRPNLPPSKHLPAATCIRPPAREKRNSFETLERYEQVFSAPTGSERYIPDQF</sequence>
<organism evidence="2 3">
    <name type="scientific">Drosophila madeirensis</name>
    <name type="common">Fruit fly</name>
    <dbReference type="NCBI Taxonomy" id="30013"/>
    <lineage>
        <taxon>Eukaryota</taxon>
        <taxon>Metazoa</taxon>
        <taxon>Ecdysozoa</taxon>
        <taxon>Arthropoda</taxon>
        <taxon>Hexapoda</taxon>
        <taxon>Insecta</taxon>
        <taxon>Pterygota</taxon>
        <taxon>Neoptera</taxon>
        <taxon>Endopterygota</taxon>
        <taxon>Diptera</taxon>
        <taxon>Brachycera</taxon>
        <taxon>Muscomorpha</taxon>
        <taxon>Ephydroidea</taxon>
        <taxon>Drosophilidae</taxon>
        <taxon>Drosophila</taxon>
        <taxon>Sophophora</taxon>
    </lineage>
</organism>
<evidence type="ECO:0000313" key="2">
    <source>
        <dbReference type="EMBL" id="BFG00332.1"/>
    </source>
</evidence>
<dbReference type="AlphaFoldDB" id="A0AAU9FVZ2"/>
<name>A0AAU9FVZ2_DROMD</name>
<protein>
    <submittedName>
        <fullName evidence="2">Uncharacterized protein</fullName>
    </submittedName>
</protein>
<gene>
    <name evidence="2" type="ORF">DMAD_00357</name>
</gene>
<feature type="region of interest" description="Disordered" evidence="1">
    <location>
        <begin position="56"/>
        <end position="97"/>
    </location>
</feature>
<evidence type="ECO:0000256" key="1">
    <source>
        <dbReference type="SAM" id="MobiDB-lite"/>
    </source>
</evidence>
<reference evidence="2 3" key="1">
    <citation type="submission" date="2024-02" db="EMBL/GenBank/DDBJ databases">
        <title>A chromosome-level genome assembly of Drosophila madeirensis, a fruit fly species endemic to Madeira island.</title>
        <authorList>
            <person name="Tomihara K."/>
            <person name="Llopart A."/>
            <person name="Yamamoto D."/>
        </authorList>
    </citation>
    <scope>NUCLEOTIDE SEQUENCE [LARGE SCALE GENOMIC DNA]</scope>
    <source>
        <strain evidence="2 3">RF1</strain>
    </source>
</reference>
<dbReference type="EMBL" id="AP029266">
    <property type="protein sequence ID" value="BFG00332.1"/>
    <property type="molecule type" value="Genomic_DNA"/>
</dbReference>
<proteinExistence type="predicted"/>
<keyword evidence="3" id="KW-1185">Reference proteome</keyword>
<evidence type="ECO:0000313" key="3">
    <source>
        <dbReference type="Proteomes" id="UP001500889"/>
    </source>
</evidence>
<accession>A0AAU9FVZ2</accession>
<dbReference type="Proteomes" id="UP001500889">
    <property type="component" value="Chromosome A"/>
</dbReference>